<dbReference type="EMBL" id="FRCY01000003">
    <property type="protein sequence ID" value="SHM75930.1"/>
    <property type="molecule type" value="Genomic_DNA"/>
</dbReference>
<evidence type="ECO:0008006" key="3">
    <source>
        <dbReference type="Google" id="ProtNLM"/>
    </source>
</evidence>
<gene>
    <name evidence="1" type="ORF">SAMN04488057_103232</name>
</gene>
<dbReference type="OrthoDB" id="1290722at2"/>
<keyword evidence="2" id="KW-1185">Reference proteome</keyword>
<dbReference type="AlphaFoldDB" id="A0A1M7LCQ1"/>
<dbReference type="Proteomes" id="UP000184513">
    <property type="component" value="Unassembled WGS sequence"/>
</dbReference>
<dbReference type="STRING" id="388280.SAMN04488057_103232"/>
<protein>
    <recommendedName>
        <fullName evidence="3">Heparinase II/III-like protein</fullName>
    </recommendedName>
</protein>
<evidence type="ECO:0000313" key="1">
    <source>
        <dbReference type="EMBL" id="SHM75930.1"/>
    </source>
</evidence>
<accession>A0A1M7LCQ1</accession>
<name>A0A1M7LCQ1_9BACT</name>
<reference evidence="1 2" key="1">
    <citation type="submission" date="2016-11" db="EMBL/GenBank/DDBJ databases">
        <authorList>
            <person name="Jaros S."/>
            <person name="Januszkiewicz K."/>
            <person name="Wedrychowicz H."/>
        </authorList>
    </citation>
    <scope>NUCLEOTIDE SEQUENCE [LARGE SCALE GENOMIC DNA]</scope>
    <source>
        <strain evidence="1 2">CGMCC 1.6102</strain>
    </source>
</reference>
<proteinExistence type="predicted"/>
<dbReference type="RefSeq" id="WP_073093675.1">
    <property type="nucleotide sequence ID" value="NZ_FRCY01000003.1"/>
</dbReference>
<organism evidence="1 2">
    <name type="scientific">Cyclobacterium lianum</name>
    <dbReference type="NCBI Taxonomy" id="388280"/>
    <lineage>
        <taxon>Bacteria</taxon>
        <taxon>Pseudomonadati</taxon>
        <taxon>Bacteroidota</taxon>
        <taxon>Cytophagia</taxon>
        <taxon>Cytophagales</taxon>
        <taxon>Cyclobacteriaceae</taxon>
        <taxon>Cyclobacterium</taxon>
    </lineage>
</organism>
<sequence>MDRRSFIRKNSQISLLAPLIPFSLDSLAVLAGQDKKPGWLIQMIANNDEAVERIQLRYVADPSSPFFGAILDTYGMATPHAATSFLKTGICSLISPESRFYQDEALVEKLSHSAAFLLHLQHEDGTIDLLSTNFHSTPDTGFVVKWLAPVWRLLDQSNVPGKEKILKPLYQFLIQGGEALKAGGIHTPNHRWVVCSALAELYKIKKDEGYPERAERWLMEGIDIDADGQYEEKSSYIYSSLSDRVLISIARGFDMPELLDHVRKNLEMNFYYLHPNGEIVTEASGRQDNSIIGTLENYYYPYRYLALEDGNPQFAAACKLIEETAFAKTTGFLYYFLEDPDLWRELPAPKPLPDNYARTFENSSLTRIRRGNYDASILGGSTVFFTFHKKEVVLQGIRMASAFFGKGQFAADSMTEDNGKYVLTSYLEGPYYQPFPEDRIPGDGDWAKMPRSERPTSEVQQLTSTVTITESEKGFLLEIDIRGTDHVPLAVELIFRPGGTFAGTVPHEELEDVVFLKDGKGKYSTGNSAIHFGPGLHRHSWVQIRGGLPKMDAPTAYLTGFTPFHHQIQID</sequence>
<evidence type="ECO:0000313" key="2">
    <source>
        <dbReference type="Proteomes" id="UP000184513"/>
    </source>
</evidence>